<name>A0ABS9VPQ6_9SPHN</name>
<evidence type="ECO:0000313" key="1">
    <source>
        <dbReference type="EMBL" id="MCH8616966.1"/>
    </source>
</evidence>
<evidence type="ECO:0000313" key="2">
    <source>
        <dbReference type="Proteomes" id="UP001203058"/>
    </source>
</evidence>
<dbReference type="RefSeq" id="WP_241447844.1">
    <property type="nucleotide sequence ID" value="NZ_JAKZHW010000002.1"/>
</dbReference>
<proteinExistence type="predicted"/>
<dbReference type="Proteomes" id="UP001203058">
    <property type="component" value="Unassembled WGS sequence"/>
</dbReference>
<dbReference type="Pfam" id="PF20043">
    <property type="entry name" value="DUF6445"/>
    <property type="match status" value="1"/>
</dbReference>
<comment type="caution">
    <text evidence="1">The sequence shown here is derived from an EMBL/GenBank/DDBJ whole genome shotgun (WGS) entry which is preliminary data.</text>
</comment>
<reference evidence="1 2" key="1">
    <citation type="submission" date="2022-03" db="EMBL/GenBank/DDBJ databases">
        <authorList>
            <person name="Jo J.-H."/>
            <person name="Im W.-T."/>
        </authorList>
    </citation>
    <scope>NUCLEOTIDE SEQUENCE [LARGE SCALE GENOMIC DNA]</scope>
    <source>
        <strain evidence="1 2">SM33</strain>
    </source>
</reference>
<protein>
    <submittedName>
        <fullName evidence="1">DUF6445 family protein</fullName>
    </submittedName>
</protein>
<accession>A0ABS9VPQ6</accession>
<keyword evidence="2" id="KW-1185">Reference proteome</keyword>
<dbReference type="InterPro" id="IPR045617">
    <property type="entry name" value="DUF6445"/>
</dbReference>
<gene>
    <name evidence="1" type="ORF">LZ016_12770</name>
</gene>
<sequence>MAAPVLNPTAQTNVVRQGREQQPVIVIDDMLCDLDWWRATAEQLSYSRIGPHYPGLRAPVPPAQSNAMRDELEKLVRETFALDPVPPVLECYFSIVTTPPEALAPIQRLPHVDGLEPGRIAILIYLSGAEMGGTAFYRQRATGFETLDRDRYLQFEAALRAGIAEHGLPSPAYISGDTPLYEKIASYEGRPNRGLIYRSRSLHCAEIPAGLPLPASPRDGRLTINSFLFGA</sequence>
<dbReference type="EMBL" id="JAKZHW010000002">
    <property type="protein sequence ID" value="MCH8616966.1"/>
    <property type="molecule type" value="Genomic_DNA"/>
</dbReference>
<organism evidence="1 2">
    <name type="scientific">Sphingomonas telluris</name>
    <dbReference type="NCBI Taxonomy" id="2907998"/>
    <lineage>
        <taxon>Bacteria</taxon>
        <taxon>Pseudomonadati</taxon>
        <taxon>Pseudomonadota</taxon>
        <taxon>Alphaproteobacteria</taxon>
        <taxon>Sphingomonadales</taxon>
        <taxon>Sphingomonadaceae</taxon>
        <taxon>Sphingomonas</taxon>
    </lineage>
</organism>